<proteinExistence type="predicted"/>
<name>A0A1A8IVD5_NOTKU</name>
<evidence type="ECO:0000313" key="1">
    <source>
        <dbReference type="EMBL" id="SBR01320.1"/>
    </source>
</evidence>
<organism evidence="1">
    <name type="scientific">Nothobranchius kuhntae</name>
    <name type="common">Beira killifish</name>
    <dbReference type="NCBI Taxonomy" id="321403"/>
    <lineage>
        <taxon>Eukaryota</taxon>
        <taxon>Metazoa</taxon>
        <taxon>Chordata</taxon>
        <taxon>Craniata</taxon>
        <taxon>Vertebrata</taxon>
        <taxon>Euteleostomi</taxon>
        <taxon>Actinopterygii</taxon>
        <taxon>Neopterygii</taxon>
        <taxon>Teleostei</taxon>
        <taxon>Neoteleostei</taxon>
        <taxon>Acanthomorphata</taxon>
        <taxon>Ovalentaria</taxon>
        <taxon>Atherinomorphae</taxon>
        <taxon>Cyprinodontiformes</taxon>
        <taxon>Nothobranchiidae</taxon>
        <taxon>Nothobranchius</taxon>
    </lineage>
</organism>
<sequence length="83" mass="9308">LLTLRVCFYFCSETNSPHTVQSLFFKASIKSTVLTNFSKFPLLELKFTLRSKSSADAFVYIWVGGGRTRCCSQTAGVISSEKR</sequence>
<feature type="non-terminal residue" evidence="1">
    <location>
        <position position="1"/>
    </location>
</feature>
<reference evidence="1" key="2">
    <citation type="submission" date="2016-06" db="EMBL/GenBank/DDBJ databases">
        <title>The genome of a short-lived fish provides insights into sex chromosome evolution and the genetic control of aging.</title>
        <authorList>
            <person name="Reichwald K."/>
            <person name="Felder M."/>
            <person name="Petzold A."/>
            <person name="Koch P."/>
            <person name="Groth M."/>
            <person name="Platzer M."/>
        </authorList>
    </citation>
    <scope>NUCLEOTIDE SEQUENCE</scope>
    <source>
        <tissue evidence="1">Brain</tissue>
    </source>
</reference>
<protein>
    <submittedName>
        <fullName evidence="1">Uncharacterized protein</fullName>
    </submittedName>
</protein>
<feature type="non-terminal residue" evidence="1">
    <location>
        <position position="83"/>
    </location>
</feature>
<reference evidence="1" key="1">
    <citation type="submission" date="2016-05" db="EMBL/GenBank/DDBJ databases">
        <authorList>
            <person name="Lavstsen T."/>
            <person name="Jespersen J.S."/>
        </authorList>
    </citation>
    <scope>NUCLEOTIDE SEQUENCE</scope>
    <source>
        <tissue evidence="1">Brain</tissue>
    </source>
</reference>
<dbReference type="AlphaFoldDB" id="A0A1A8IVD5"/>
<gene>
    <name evidence="1" type="primary">CU694385.1</name>
</gene>
<accession>A0A1A8IVD5</accession>
<dbReference type="EMBL" id="HAED01014875">
    <property type="protein sequence ID" value="SBR01320.1"/>
    <property type="molecule type" value="Transcribed_RNA"/>
</dbReference>